<dbReference type="PANTHER" id="PTHR30203:SF24">
    <property type="entry name" value="BLR4935 PROTEIN"/>
    <property type="match status" value="1"/>
</dbReference>
<dbReference type="Proteomes" id="UP001549111">
    <property type="component" value="Unassembled WGS sequence"/>
</dbReference>
<dbReference type="OrthoDB" id="8554634at2"/>
<dbReference type="PANTHER" id="PTHR30203">
    <property type="entry name" value="OUTER MEMBRANE CATION EFFLUX PROTEIN"/>
    <property type="match status" value="1"/>
</dbReference>
<accession>A0A5C1Q6U0</accession>
<dbReference type="PROSITE" id="PS51257">
    <property type="entry name" value="PROKAR_LIPOPROTEIN"/>
    <property type="match status" value="1"/>
</dbReference>
<feature type="signal peptide" evidence="1">
    <location>
        <begin position="1"/>
        <end position="25"/>
    </location>
</feature>
<dbReference type="RefSeq" id="WP_149504521.1">
    <property type="nucleotide sequence ID" value="NZ_CP035708.1"/>
</dbReference>
<dbReference type="AlphaFoldDB" id="A0A5C1Q6U0"/>
<name>A0A5C1Q6U0_9BURK</name>
<protein>
    <submittedName>
        <fullName evidence="2">Outer membrane protein TolC</fullName>
    </submittedName>
    <submittedName>
        <fullName evidence="3">RND transporter</fullName>
    </submittedName>
</protein>
<reference evidence="2 5" key="2">
    <citation type="submission" date="2024-06" db="EMBL/GenBank/DDBJ databases">
        <title>Genomic Encyclopedia of Type Strains, Phase IV (KMG-IV): sequencing the most valuable type-strain genomes for metagenomic binning, comparative biology and taxonomic classification.</title>
        <authorList>
            <person name="Goeker M."/>
        </authorList>
    </citation>
    <scope>NUCLEOTIDE SEQUENCE [LARGE SCALE GENOMIC DNA]</scope>
    <source>
        <strain evidence="2 5">D-501</strain>
    </source>
</reference>
<dbReference type="InterPro" id="IPR010131">
    <property type="entry name" value="MdtP/NodT-like"/>
</dbReference>
<feature type="chain" id="PRO_5044618869" evidence="1">
    <location>
        <begin position="26"/>
        <end position="478"/>
    </location>
</feature>
<dbReference type="SUPFAM" id="SSF56954">
    <property type="entry name" value="Outer membrane efflux proteins (OEP)"/>
    <property type="match status" value="1"/>
</dbReference>
<evidence type="ECO:0000313" key="3">
    <source>
        <dbReference type="EMBL" id="QEN01862.1"/>
    </source>
</evidence>
<sequence length="478" mass="51519">MSRAVRTPPAALKLTLALLAAAALAGCTTTSPDAAIAPVREQLRAATGADIARWPDAQAPSAEARARLDALLAAPLSQDGAVELALLNHRGLQADLAGLGIAQAELAQVSRLPNPGLSYGRTTSGDEIEREIGLHLGLGRLLLMPLARTMATQQLAQQQAQVTIGIVERIAEVRRAWVEAVAAEESLAYLRQVHQAAEAGAELARRMAQAGNFNRLALAREQSFEADALLNLARGERSRDAARERLVRALGLWGEQAERLALPERLPDLPAQPLVQTDIEARALAQRLDVQAARTATAQTARSLGLTRTTRFVDAFEIGVSRSKTSDGHRSRAWEVGLELPLFDWGDARVARAEAIYTASLHRTAAIAIDARSETREAWRHWRHAWDIARHAQQVIVPLKQRISEENLLRYNGMLIGVFELLADARAQIGAVNAAIDARREFWRADADLQQALLGRPRLDAGSGPAAAANAAADAGGH</sequence>
<keyword evidence="5" id="KW-1185">Reference proteome</keyword>
<evidence type="ECO:0000256" key="1">
    <source>
        <dbReference type="SAM" id="SignalP"/>
    </source>
</evidence>
<evidence type="ECO:0000313" key="5">
    <source>
        <dbReference type="Proteomes" id="UP001549111"/>
    </source>
</evidence>
<dbReference type="GO" id="GO:0015562">
    <property type="term" value="F:efflux transmembrane transporter activity"/>
    <property type="evidence" value="ECO:0007669"/>
    <property type="project" value="InterPro"/>
</dbReference>
<dbReference type="EMBL" id="JBEPLS010000013">
    <property type="protein sequence ID" value="MET3605188.1"/>
    <property type="molecule type" value="Genomic_DNA"/>
</dbReference>
<proteinExistence type="predicted"/>
<reference evidence="3 4" key="1">
    <citation type="submission" date="2019-02" db="EMBL/GenBank/DDBJ databases">
        <title>Complete Genome Sequence and Methylome Analysis of Sphaerotilus natans subsp. sulfidivorans D-507.</title>
        <authorList>
            <person name="Fomenkov A."/>
            <person name="Gridneva E."/>
            <person name="Smolyakov D."/>
            <person name="Dubinina G."/>
            <person name="Vincze T."/>
            <person name="Grabovich M."/>
            <person name="Roberts R.J."/>
        </authorList>
    </citation>
    <scope>NUCLEOTIDE SEQUENCE [LARGE SCALE GENOMIC DNA]</scope>
    <source>
        <strain evidence="3 4">D-507</strain>
    </source>
</reference>
<dbReference type="KEGG" id="snn:EWH46_14500"/>
<evidence type="ECO:0000313" key="2">
    <source>
        <dbReference type="EMBL" id="MET3605188.1"/>
    </source>
</evidence>
<dbReference type="Proteomes" id="UP000323522">
    <property type="component" value="Chromosome"/>
</dbReference>
<organism evidence="3 4">
    <name type="scientific">Sphaerotilus sulfidivorans</name>
    <dbReference type="NCBI Taxonomy" id="639200"/>
    <lineage>
        <taxon>Bacteria</taxon>
        <taxon>Pseudomonadati</taxon>
        <taxon>Pseudomonadota</taxon>
        <taxon>Betaproteobacteria</taxon>
        <taxon>Burkholderiales</taxon>
        <taxon>Sphaerotilaceae</taxon>
        <taxon>Sphaerotilus</taxon>
    </lineage>
</organism>
<dbReference type="Gene3D" id="1.20.1600.10">
    <property type="entry name" value="Outer membrane efflux proteins (OEP)"/>
    <property type="match status" value="1"/>
</dbReference>
<dbReference type="EMBL" id="CP035708">
    <property type="protein sequence ID" value="QEN01862.1"/>
    <property type="molecule type" value="Genomic_DNA"/>
</dbReference>
<gene>
    <name evidence="2" type="ORF">ABIC99_003014</name>
    <name evidence="3" type="ORF">EWH46_14500</name>
</gene>
<evidence type="ECO:0000313" key="4">
    <source>
        <dbReference type="Proteomes" id="UP000323522"/>
    </source>
</evidence>
<keyword evidence="1" id="KW-0732">Signal</keyword>